<evidence type="ECO:0000256" key="2">
    <source>
        <dbReference type="ARBA" id="ARBA00022692"/>
    </source>
</evidence>
<keyword evidence="2 5" id="KW-0812">Transmembrane</keyword>
<dbReference type="Ensembl" id="ENSANAT00000038600.1">
    <property type="protein sequence ID" value="ENSANAP00000020718.1"/>
    <property type="gene ID" value="ENSANAG00000028156.1"/>
</dbReference>
<dbReference type="PANTHER" id="PTHR22950">
    <property type="entry name" value="AMINO ACID TRANSPORTER"/>
    <property type="match status" value="1"/>
</dbReference>
<reference evidence="7" key="2">
    <citation type="submission" date="2025-09" db="UniProtKB">
        <authorList>
            <consortium name="Ensembl"/>
        </authorList>
    </citation>
    <scope>IDENTIFICATION</scope>
</reference>
<dbReference type="Pfam" id="PF01490">
    <property type="entry name" value="Aa_trans"/>
    <property type="match status" value="1"/>
</dbReference>
<dbReference type="STRING" id="37293.ENSANAP00000020718"/>
<feature type="transmembrane region" description="Helical" evidence="5">
    <location>
        <begin position="335"/>
        <end position="352"/>
    </location>
</feature>
<feature type="transmembrane region" description="Helical" evidence="5">
    <location>
        <begin position="390"/>
        <end position="413"/>
    </location>
</feature>
<evidence type="ECO:0000256" key="3">
    <source>
        <dbReference type="ARBA" id="ARBA00022989"/>
    </source>
</evidence>
<feature type="transmembrane region" description="Helical" evidence="5">
    <location>
        <begin position="209"/>
        <end position="226"/>
    </location>
</feature>
<keyword evidence="3 5" id="KW-1133">Transmembrane helix</keyword>
<dbReference type="InterPro" id="IPR013057">
    <property type="entry name" value="AA_transpt_TM"/>
</dbReference>
<feature type="transmembrane region" description="Helical" evidence="5">
    <location>
        <begin position="358"/>
        <end position="378"/>
    </location>
</feature>
<feature type="transmembrane region" description="Helical" evidence="5">
    <location>
        <begin position="154"/>
        <end position="175"/>
    </location>
</feature>
<dbReference type="OMA" id="WIRNISK"/>
<dbReference type="GeneTree" id="ENSGT00940000160117"/>
<dbReference type="GO" id="GO:0005774">
    <property type="term" value="C:vacuolar membrane"/>
    <property type="evidence" value="ECO:0007669"/>
    <property type="project" value="TreeGrafter"/>
</dbReference>
<evidence type="ECO:0000256" key="1">
    <source>
        <dbReference type="ARBA" id="ARBA00004141"/>
    </source>
</evidence>
<sequence length="447" mass="49539">MEAAATPAATGAAGREELDMDVMMPLINEQNFDGTSDEEHEQELLPVQKHYQLDDQDGISFVQTLVHLLKGNIGTGLLGLPLAIKNAGIVLGPISLVFIGIISVHCMHILVRCSHFLCLRFKKSTLGYSDTVSFAMEVSPWSCLQKQAAWGRSVVDFFLVITQLGFCSVYIVFLAENVKQVHEGFLESKVFISNNTNSSNPCERRSVDLRIYMLCFLPFIILLVFIRELKNLFVLSFLANVSMAVSLVIIYQYVVRNMPDPHNLPIVAGWKKYPLFFGTAVFAFEGIGVLYQSVKILYSFGIFVTYSIQFYVPAEIIIPGITSKFHTKWKQICEFGIRSFLVSITCAGAILIPRLDIVISFVGAVSSSTLALILPPLVEILTFSKEHYNIWMILKNISVAFTGVVGFLLGTYVTVEEIIYPTPTAVAGTAQSPFLNLNSTCLISGLK</sequence>
<evidence type="ECO:0000256" key="5">
    <source>
        <dbReference type="SAM" id="Phobius"/>
    </source>
</evidence>
<evidence type="ECO:0000259" key="6">
    <source>
        <dbReference type="Pfam" id="PF01490"/>
    </source>
</evidence>
<evidence type="ECO:0000313" key="8">
    <source>
        <dbReference type="Proteomes" id="UP000233020"/>
    </source>
</evidence>
<reference evidence="7" key="1">
    <citation type="submission" date="2025-08" db="UniProtKB">
        <authorList>
            <consortium name="Ensembl"/>
        </authorList>
    </citation>
    <scope>IDENTIFICATION</scope>
</reference>
<dbReference type="GO" id="GO:0015180">
    <property type="term" value="F:L-alanine transmembrane transporter activity"/>
    <property type="evidence" value="ECO:0007669"/>
    <property type="project" value="Ensembl"/>
</dbReference>
<protein>
    <submittedName>
        <fullName evidence="7">Solute carrier family 36 member 4</fullName>
    </submittedName>
</protein>
<keyword evidence="4 5" id="KW-0472">Membrane</keyword>
<dbReference type="Proteomes" id="UP000233020">
    <property type="component" value="Unplaced"/>
</dbReference>
<keyword evidence="8" id="KW-1185">Reference proteome</keyword>
<evidence type="ECO:0000313" key="7">
    <source>
        <dbReference type="Ensembl" id="ENSANAP00000020718.1"/>
    </source>
</evidence>
<dbReference type="GO" id="GO:0015824">
    <property type="term" value="P:proline transport"/>
    <property type="evidence" value="ECO:0007669"/>
    <property type="project" value="Ensembl"/>
</dbReference>
<evidence type="ECO:0000256" key="4">
    <source>
        <dbReference type="ARBA" id="ARBA00023136"/>
    </source>
</evidence>
<feature type="transmembrane region" description="Helical" evidence="5">
    <location>
        <begin position="233"/>
        <end position="253"/>
    </location>
</feature>
<dbReference type="PANTHER" id="PTHR22950:SF190">
    <property type="entry name" value="NEUTRAL AMINO ACID UNIPORTER 4"/>
    <property type="match status" value="1"/>
</dbReference>
<gene>
    <name evidence="7" type="primary">SLC36A4</name>
</gene>
<accession>A0A2K5DIG7</accession>
<dbReference type="AlphaFoldDB" id="A0A2K5DIG7"/>
<proteinExistence type="predicted"/>
<feature type="domain" description="Amino acid transporter transmembrane" evidence="6">
    <location>
        <begin position="58"/>
        <end position="290"/>
    </location>
</feature>
<dbReference type="GO" id="GO:0015193">
    <property type="term" value="F:L-proline transmembrane transporter activity"/>
    <property type="evidence" value="ECO:0007669"/>
    <property type="project" value="Ensembl"/>
</dbReference>
<feature type="transmembrane region" description="Helical" evidence="5">
    <location>
        <begin position="87"/>
        <end position="111"/>
    </location>
</feature>
<comment type="subcellular location">
    <subcellularLocation>
        <location evidence="1">Membrane</location>
        <topology evidence="1">Multi-pass membrane protein</topology>
    </subcellularLocation>
</comment>
<organism evidence="7 8">
    <name type="scientific">Aotus nancymaae</name>
    <name type="common">Ma's night monkey</name>
    <dbReference type="NCBI Taxonomy" id="37293"/>
    <lineage>
        <taxon>Eukaryota</taxon>
        <taxon>Metazoa</taxon>
        <taxon>Chordata</taxon>
        <taxon>Craniata</taxon>
        <taxon>Vertebrata</taxon>
        <taxon>Euteleostomi</taxon>
        <taxon>Mammalia</taxon>
        <taxon>Eutheria</taxon>
        <taxon>Euarchontoglires</taxon>
        <taxon>Primates</taxon>
        <taxon>Haplorrhini</taxon>
        <taxon>Platyrrhini</taxon>
        <taxon>Aotidae</taxon>
        <taxon>Aotus</taxon>
    </lineage>
</organism>
<dbReference type="GO" id="GO:0015196">
    <property type="term" value="F:L-tryptophan transmembrane transporter activity"/>
    <property type="evidence" value="ECO:0007669"/>
    <property type="project" value="Ensembl"/>
</dbReference>
<name>A0A2K5DIG7_AOTNA</name>
<feature type="transmembrane region" description="Helical" evidence="5">
    <location>
        <begin position="273"/>
        <end position="291"/>
    </location>
</feature>